<dbReference type="KEGG" id="pbp:STSP1_00229"/>
<feature type="binding site" evidence="2">
    <location>
        <position position="116"/>
    </location>
    <ligand>
        <name>Mg(2+)</name>
        <dbReference type="ChEBI" id="CHEBI:18420"/>
    </ligand>
</feature>
<dbReference type="InterPro" id="IPR003542">
    <property type="entry name" value="Enbac_synth_compD-like"/>
</dbReference>
<dbReference type="InterPro" id="IPR041354">
    <property type="entry name" value="4PPT_N"/>
</dbReference>
<dbReference type="GO" id="GO:0009239">
    <property type="term" value="P:enterobactin biosynthetic process"/>
    <property type="evidence" value="ECO:0007669"/>
    <property type="project" value="InterPro"/>
</dbReference>
<sequence>MQTERLNALSRGWREILPSDVRFEIAQASDYTSKLSVLENEAIRNARKQRAEEFSTGRHLLKKILSKMNVSFGDLTVTPNGSVKTGSSVTCSISHSGGFVFAAAAPASSFQSIGADMEVLEDINPEDIEGYIPQTEFRQIISDLSLPRAAVSFSLRESIAKCFGNFERRFIDFAEVLIDYKNNGAVEILPISDYMQKKFLRDSHRSFYYDYIVNEDFILTFFCINFH</sequence>
<dbReference type="EMBL" id="CP021023">
    <property type="protein sequence ID" value="ARN55863.1"/>
    <property type="molecule type" value="Genomic_DNA"/>
</dbReference>
<dbReference type="PANTHER" id="PTHR38096:SF1">
    <property type="entry name" value="ENTEROBACTIN SYNTHASE COMPONENT D"/>
    <property type="match status" value="1"/>
</dbReference>
<keyword evidence="2" id="KW-0460">Magnesium</keyword>
<dbReference type="RefSeq" id="WP_085754586.1">
    <property type="nucleotide sequence ID" value="NZ_CP021023.1"/>
</dbReference>
<dbReference type="InterPro" id="IPR037143">
    <property type="entry name" value="4-PPantetheinyl_Trfase_dom_sf"/>
</dbReference>
<name>A0A1W6LJE3_9BACT</name>
<accession>A0A1W6LJE3</accession>
<proteinExistence type="predicted"/>
<feature type="binding site" evidence="1">
    <location>
        <begin position="94"/>
        <end position="95"/>
    </location>
    <ligand>
        <name>CoA</name>
        <dbReference type="ChEBI" id="CHEBI:57287"/>
    </ligand>
</feature>
<dbReference type="GO" id="GO:0005886">
    <property type="term" value="C:plasma membrane"/>
    <property type="evidence" value="ECO:0007669"/>
    <property type="project" value="TreeGrafter"/>
</dbReference>
<feature type="binding site" evidence="1">
    <location>
        <position position="161"/>
    </location>
    <ligand>
        <name>CoA</name>
        <dbReference type="ChEBI" id="CHEBI:57287"/>
    </ligand>
</feature>
<evidence type="ECO:0000256" key="1">
    <source>
        <dbReference type="PIRSR" id="PIRSR603542-1"/>
    </source>
</evidence>
<feature type="binding site" evidence="1">
    <location>
        <position position="50"/>
    </location>
    <ligand>
        <name>CoA</name>
        <dbReference type="ChEBI" id="CHEBI:57287"/>
    </ligand>
</feature>
<protein>
    <recommendedName>
        <fullName evidence="3">4'-phosphopantetheinyl transferase N-terminal domain-containing protein</fullName>
    </recommendedName>
</protein>
<dbReference type="GO" id="GO:0009366">
    <property type="term" value="C:enterobactin synthetase complex"/>
    <property type="evidence" value="ECO:0007669"/>
    <property type="project" value="InterPro"/>
</dbReference>
<dbReference type="Gene3D" id="3.90.470.20">
    <property type="entry name" value="4'-phosphopantetheinyl transferase domain"/>
    <property type="match status" value="1"/>
</dbReference>
<keyword evidence="2" id="KW-0479">Metal-binding</keyword>
<dbReference type="GO" id="GO:0008897">
    <property type="term" value="F:holo-[acyl-carrier-protein] synthase activity"/>
    <property type="evidence" value="ECO:0007669"/>
    <property type="project" value="InterPro"/>
</dbReference>
<evidence type="ECO:0000313" key="5">
    <source>
        <dbReference type="Proteomes" id="UP000193334"/>
    </source>
</evidence>
<feature type="binding site" evidence="1">
    <location>
        <position position="116"/>
    </location>
    <ligand>
        <name>CoA</name>
        <dbReference type="ChEBI" id="CHEBI:57287"/>
    </ligand>
</feature>
<reference evidence="5" key="1">
    <citation type="submission" date="2017-04" db="EMBL/GenBank/DDBJ databases">
        <title>Comparative genomics and description of representatives of a novel lineage of planctomycetes thriving in anoxic sediments.</title>
        <authorList>
            <person name="Spring S."/>
            <person name="Bunk B."/>
            <person name="Sproer C."/>
        </authorList>
    </citation>
    <scope>NUCLEOTIDE SEQUENCE [LARGE SCALE GENOMIC DNA]</scope>
    <source>
        <strain evidence="5">ST-PulAB-D4</strain>
    </source>
</reference>
<keyword evidence="5" id="KW-1185">Reference proteome</keyword>
<dbReference type="PANTHER" id="PTHR38096">
    <property type="entry name" value="ENTEROBACTIN SYNTHASE COMPONENT D"/>
    <property type="match status" value="1"/>
</dbReference>
<dbReference type="Proteomes" id="UP000193334">
    <property type="component" value="Chromosome"/>
</dbReference>
<organism evidence="4 5">
    <name type="scientific">Sedimentisphaera salicampi</name>
    <dbReference type="NCBI Taxonomy" id="1941349"/>
    <lineage>
        <taxon>Bacteria</taxon>
        <taxon>Pseudomonadati</taxon>
        <taxon>Planctomycetota</taxon>
        <taxon>Phycisphaerae</taxon>
        <taxon>Sedimentisphaerales</taxon>
        <taxon>Sedimentisphaeraceae</taxon>
        <taxon>Sedimentisphaera</taxon>
    </lineage>
</organism>
<dbReference type="AlphaFoldDB" id="A0A1W6LJE3"/>
<dbReference type="STRING" id="1941349.STSP1_00229"/>
<dbReference type="GO" id="GO:0000287">
    <property type="term" value="F:magnesium ion binding"/>
    <property type="evidence" value="ECO:0007669"/>
    <property type="project" value="InterPro"/>
</dbReference>
<feature type="binding site" evidence="1">
    <location>
        <position position="157"/>
    </location>
    <ligand>
        <name>CoA</name>
        <dbReference type="ChEBI" id="CHEBI:57287"/>
    </ligand>
</feature>
<dbReference type="Pfam" id="PF17837">
    <property type="entry name" value="4PPT_N"/>
    <property type="match status" value="1"/>
</dbReference>
<comment type="cofactor">
    <cofactor evidence="2">
        <name>Mg(2+)</name>
        <dbReference type="ChEBI" id="CHEBI:18420"/>
    </cofactor>
</comment>
<evidence type="ECO:0000259" key="3">
    <source>
        <dbReference type="Pfam" id="PF17837"/>
    </source>
</evidence>
<dbReference type="SUPFAM" id="SSF56214">
    <property type="entry name" value="4'-phosphopantetheinyl transferase"/>
    <property type="match status" value="1"/>
</dbReference>
<feature type="domain" description="4'-phosphopantetheinyl transferase N-terminal" evidence="3">
    <location>
        <begin position="39"/>
        <end position="105"/>
    </location>
</feature>
<feature type="binding site" evidence="1">
    <location>
        <position position="58"/>
    </location>
    <ligand>
        <name>CoA</name>
        <dbReference type="ChEBI" id="CHEBI:57287"/>
    </ligand>
</feature>
<evidence type="ECO:0000256" key="2">
    <source>
        <dbReference type="PIRSR" id="PIRSR603542-2"/>
    </source>
</evidence>
<gene>
    <name evidence="4" type="ORF">STSP1_00229</name>
</gene>
<evidence type="ECO:0000313" key="4">
    <source>
        <dbReference type="EMBL" id="ARN55863.1"/>
    </source>
</evidence>
<feature type="binding site" evidence="2">
    <location>
        <position position="118"/>
    </location>
    <ligand>
        <name>Mg(2+)</name>
        <dbReference type="ChEBI" id="CHEBI:18420"/>
    </ligand>
</feature>